<dbReference type="GO" id="GO:0051537">
    <property type="term" value="F:2 iron, 2 sulfur cluster binding"/>
    <property type="evidence" value="ECO:0007669"/>
    <property type="project" value="UniProtKB-KW"/>
</dbReference>
<gene>
    <name evidence="8" type="ORF">SCA03_00270</name>
</gene>
<dbReference type="EMBL" id="BJMM01000001">
    <property type="protein sequence ID" value="GEB47476.1"/>
    <property type="molecule type" value="Genomic_DNA"/>
</dbReference>
<keyword evidence="6" id="KW-0812">Transmembrane</keyword>
<dbReference type="RefSeq" id="WP_078873999.1">
    <property type="nucleotide sequence ID" value="NZ_BJMM01000001.1"/>
</dbReference>
<evidence type="ECO:0000256" key="3">
    <source>
        <dbReference type="ARBA" id="ARBA00023004"/>
    </source>
</evidence>
<keyword evidence="6" id="KW-0472">Membrane</keyword>
<protein>
    <recommendedName>
        <fullName evidence="7">Rieske domain-containing protein</fullName>
    </recommendedName>
</protein>
<dbReference type="InterPro" id="IPR019251">
    <property type="entry name" value="DUF2231_TM"/>
</dbReference>
<dbReference type="AlphaFoldDB" id="A0A4Y3QPW6"/>
<feature type="transmembrane region" description="Helical" evidence="6">
    <location>
        <begin position="147"/>
        <end position="166"/>
    </location>
</feature>
<feature type="region of interest" description="Disordered" evidence="5">
    <location>
        <begin position="1"/>
        <end position="23"/>
    </location>
</feature>
<keyword evidence="9" id="KW-1185">Reference proteome</keyword>
<evidence type="ECO:0000256" key="4">
    <source>
        <dbReference type="ARBA" id="ARBA00023014"/>
    </source>
</evidence>
<evidence type="ECO:0000313" key="8">
    <source>
        <dbReference type="EMBL" id="GEB47476.1"/>
    </source>
</evidence>
<feature type="transmembrane region" description="Helical" evidence="6">
    <location>
        <begin position="178"/>
        <end position="198"/>
    </location>
</feature>
<keyword evidence="2" id="KW-0479">Metal-binding</keyword>
<dbReference type="GO" id="GO:0016705">
    <property type="term" value="F:oxidoreductase activity, acting on paired donors, with incorporation or reduction of molecular oxygen"/>
    <property type="evidence" value="ECO:0007669"/>
    <property type="project" value="UniProtKB-ARBA"/>
</dbReference>
<comment type="caution">
    <text evidence="8">The sequence shown here is derived from an EMBL/GenBank/DDBJ whole genome shotgun (WGS) entry which is preliminary data.</text>
</comment>
<dbReference type="GO" id="GO:0046872">
    <property type="term" value="F:metal ion binding"/>
    <property type="evidence" value="ECO:0007669"/>
    <property type="project" value="UniProtKB-KW"/>
</dbReference>
<feature type="domain" description="Rieske" evidence="7">
    <location>
        <begin position="219"/>
        <end position="318"/>
    </location>
</feature>
<dbReference type="InterPro" id="IPR036922">
    <property type="entry name" value="Rieske_2Fe-2S_sf"/>
</dbReference>
<reference evidence="8 9" key="1">
    <citation type="submission" date="2019-06" db="EMBL/GenBank/DDBJ databases">
        <title>Whole genome shotgun sequence of Streptomyces cacaoi subsp. cacaoi NBRC 12748.</title>
        <authorList>
            <person name="Hosoyama A."/>
            <person name="Uohara A."/>
            <person name="Ohji S."/>
            <person name="Ichikawa N."/>
        </authorList>
    </citation>
    <scope>NUCLEOTIDE SEQUENCE [LARGE SCALE GENOMIC DNA]</scope>
    <source>
        <strain evidence="8 9">NBRC 12748</strain>
    </source>
</reference>
<feature type="transmembrane region" description="Helical" evidence="6">
    <location>
        <begin position="115"/>
        <end position="135"/>
    </location>
</feature>
<evidence type="ECO:0000256" key="5">
    <source>
        <dbReference type="SAM" id="MobiDB-lite"/>
    </source>
</evidence>
<keyword evidence="1" id="KW-0001">2Fe-2S</keyword>
<feature type="compositionally biased region" description="Basic and acidic residues" evidence="5">
    <location>
        <begin position="1"/>
        <end position="15"/>
    </location>
</feature>
<feature type="region of interest" description="Disordered" evidence="5">
    <location>
        <begin position="301"/>
        <end position="322"/>
    </location>
</feature>
<evidence type="ECO:0000256" key="6">
    <source>
        <dbReference type="SAM" id="Phobius"/>
    </source>
</evidence>
<dbReference type="OrthoDB" id="9795104at2"/>
<dbReference type="PROSITE" id="PS51296">
    <property type="entry name" value="RIESKE"/>
    <property type="match status" value="1"/>
</dbReference>
<evidence type="ECO:0000256" key="1">
    <source>
        <dbReference type="ARBA" id="ARBA00022714"/>
    </source>
</evidence>
<evidence type="ECO:0000256" key="2">
    <source>
        <dbReference type="ARBA" id="ARBA00022723"/>
    </source>
</evidence>
<keyword evidence="3" id="KW-0408">Iron</keyword>
<keyword evidence="4" id="KW-0411">Iron-sulfur</keyword>
<evidence type="ECO:0000313" key="9">
    <source>
        <dbReference type="Proteomes" id="UP000319210"/>
    </source>
</evidence>
<dbReference type="Proteomes" id="UP000319210">
    <property type="component" value="Unassembled WGS sequence"/>
</dbReference>
<dbReference type="InterPro" id="IPR017941">
    <property type="entry name" value="Rieske_2Fe-2S"/>
</dbReference>
<sequence length="322" mass="33404">MHPTAREDTKDHTADTTDTAGACGAPGADTLTGRLEQLPLSAPVDALARADALDSVTGPLRDAVHALPLGTVRDLLRGRWLGHPLHPLLVQVPMGAWLSAGVLDLLPGTERAGRVLVGTGVLAALPAALAGWTDWADTRPEQQRTGVVHAAANSLAVGLYAASFVARLRGRRWRGRALGYAGMTAASVGGMIGGHLAYRQAVGVNKAEPVPHVVPEGWHRLGSVSDFPVGEPSRFLLGEVPLLVVREPDEAGGRVRVLADRCSHQSGALSGGRVADGCVTCPLHGSVFRLADGANVGGPATAPQPVFETRTADDGGLEVRLP</sequence>
<organism evidence="8 9">
    <name type="scientific">Streptomyces cacaoi</name>
    <dbReference type="NCBI Taxonomy" id="1898"/>
    <lineage>
        <taxon>Bacteria</taxon>
        <taxon>Bacillati</taxon>
        <taxon>Actinomycetota</taxon>
        <taxon>Actinomycetes</taxon>
        <taxon>Kitasatosporales</taxon>
        <taxon>Streptomycetaceae</taxon>
        <taxon>Streptomyces</taxon>
    </lineage>
</organism>
<dbReference type="Pfam" id="PF09990">
    <property type="entry name" value="DUF2231"/>
    <property type="match status" value="1"/>
</dbReference>
<accession>A0A4Y3QPW6</accession>
<name>A0A4Y3QPW6_STRCI</name>
<dbReference type="Pfam" id="PF00355">
    <property type="entry name" value="Rieske"/>
    <property type="match status" value="1"/>
</dbReference>
<dbReference type="GO" id="GO:0004497">
    <property type="term" value="F:monooxygenase activity"/>
    <property type="evidence" value="ECO:0007669"/>
    <property type="project" value="UniProtKB-ARBA"/>
</dbReference>
<dbReference type="Gene3D" id="2.102.10.10">
    <property type="entry name" value="Rieske [2Fe-2S] iron-sulphur domain"/>
    <property type="match status" value="1"/>
</dbReference>
<dbReference type="CDD" id="cd03467">
    <property type="entry name" value="Rieske"/>
    <property type="match status" value="1"/>
</dbReference>
<evidence type="ECO:0000259" key="7">
    <source>
        <dbReference type="PROSITE" id="PS51296"/>
    </source>
</evidence>
<proteinExistence type="predicted"/>
<keyword evidence="6" id="KW-1133">Transmembrane helix</keyword>
<dbReference type="SUPFAM" id="SSF50022">
    <property type="entry name" value="ISP domain"/>
    <property type="match status" value="1"/>
</dbReference>